<feature type="non-terminal residue" evidence="5">
    <location>
        <position position="1"/>
    </location>
</feature>
<reference evidence="5" key="1">
    <citation type="submission" date="2018-06" db="EMBL/GenBank/DDBJ databases">
        <authorList>
            <person name="Zhirakovskaya E."/>
        </authorList>
    </citation>
    <scope>NUCLEOTIDE SEQUENCE</scope>
</reference>
<evidence type="ECO:0000256" key="1">
    <source>
        <dbReference type="ARBA" id="ARBA00005695"/>
    </source>
</evidence>
<name>A0A3B0VGT1_9ZZZZ</name>
<dbReference type="Gene3D" id="3.40.190.10">
    <property type="entry name" value="Periplasmic binding protein-like II"/>
    <property type="match status" value="1"/>
</dbReference>
<organism evidence="5">
    <name type="scientific">hydrothermal vent metagenome</name>
    <dbReference type="NCBI Taxonomy" id="652676"/>
    <lineage>
        <taxon>unclassified sequences</taxon>
        <taxon>metagenomes</taxon>
        <taxon>ecological metagenomes</taxon>
    </lineage>
</organism>
<comment type="similarity">
    <text evidence="1">Belongs to the bacterial solute-binding protein 5 family.</text>
</comment>
<dbReference type="GO" id="GO:0043190">
    <property type="term" value="C:ATP-binding cassette (ABC) transporter complex"/>
    <property type="evidence" value="ECO:0007669"/>
    <property type="project" value="InterPro"/>
</dbReference>
<feature type="domain" description="Solute-binding protein family 5" evidence="4">
    <location>
        <begin position="33"/>
        <end position="406"/>
    </location>
</feature>
<dbReference type="PANTHER" id="PTHR30290">
    <property type="entry name" value="PERIPLASMIC BINDING COMPONENT OF ABC TRANSPORTER"/>
    <property type="match status" value="1"/>
</dbReference>
<dbReference type="EMBL" id="UOEU01000944">
    <property type="protein sequence ID" value="VAW42735.1"/>
    <property type="molecule type" value="Genomic_DNA"/>
</dbReference>
<dbReference type="InterPro" id="IPR000914">
    <property type="entry name" value="SBP_5_dom"/>
</dbReference>
<dbReference type="AlphaFoldDB" id="A0A3B0VGT1"/>
<evidence type="ECO:0000256" key="3">
    <source>
        <dbReference type="ARBA" id="ARBA00022729"/>
    </source>
</evidence>
<dbReference type="GO" id="GO:0042597">
    <property type="term" value="C:periplasmic space"/>
    <property type="evidence" value="ECO:0007669"/>
    <property type="project" value="UniProtKB-ARBA"/>
</dbReference>
<dbReference type="SUPFAM" id="SSF53850">
    <property type="entry name" value="Periplasmic binding protein-like II"/>
    <property type="match status" value="1"/>
</dbReference>
<evidence type="ECO:0000256" key="2">
    <source>
        <dbReference type="ARBA" id="ARBA00022448"/>
    </source>
</evidence>
<gene>
    <name evidence="5" type="ORF">MNBD_CHLOROFLEXI01-4025</name>
</gene>
<dbReference type="InterPro" id="IPR030678">
    <property type="entry name" value="Peptide/Ni-bd"/>
</dbReference>
<dbReference type="GO" id="GO:1904680">
    <property type="term" value="F:peptide transmembrane transporter activity"/>
    <property type="evidence" value="ECO:0007669"/>
    <property type="project" value="TreeGrafter"/>
</dbReference>
<dbReference type="Gene3D" id="3.10.105.10">
    <property type="entry name" value="Dipeptide-binding Protein, Domain 3"/>
    <property type="match status" value="1"/>
</dbReference>
<protein>
    <recommendedName>
        <fullName evidence="4">Solute-binding protein family 5 domain-containing protein</fullName>
    </recommendedName>
</protein>
<keyword evidence="3" id="KW-0732">Signal</keyword>
<dbReference type="Pfam" id="PF00496">
    <property type="entry name" value="SBP_bac_5"/>
    <property type="match status" value="1"/>
</dbReference>
<keyword evidence="2" id="KW-0813">Transport</keyword>
<accession>A0A3B0VGT1</accession>
<dbReference type="PIRSF" id="PIRSF002741">
    <property type="entry name" value="MppA"/>
    <property type="match status" value="1"/>
</dbReference>
<dbReference type="PANTHER" id="PTHR30290:SF9">
    <property type="entry name" value="OLIGOPEPTIDE-BINDING PROTEIN APPA"/>
    <property type="match status" value="1"/>
</dbReference>
<evidence type="ECO:0000259" key="4">
    <source>
        <dbReference type="Pfam" id="PF00496"/>
    </source>
</evidence>
<dbReference type="GO" id="GO:0015833">
    <property type="term" value="P:peptide transport"/>
    <property type="evidence" value="ECO:0007669"/>
    <property type="project" value="TreeGrafter"/>
</dbReference>
<proteinExistence type="inferred from homology"/>
<sequence>QFVRGDGEFVTFDRTLVGEGSEPLLMQQMTADFSFRPMVWSDGTNVTAADSVFSYEIAASPDTPDDKSKIERTASYEATGELTTTWTGLPGFLDSEYFTNVWTPLPLHQLGAFTAAELLVAESAVPTLLSSGPFIVNEWRKGDSLLLSKNPNYYRADLGLPYIDELLIRFDLAGETAVNQMATGCDIVTHDSINLAQTPDILAAAEAGTLTAVFASNNIFEHIDFGINSWENYGDGARNGRPDWFQEVGMRQAITLCTNRQQLIDEITFGQSRILHAYIPDDHPLYPANAQAWEFDPAAGNSLLDEMGLIDTDGDGIRELVETDLSNTIVATTTVSITLGTNSESDIRLRINELVAADLAECGLQVNLYDVVATDWFDDGPFSPLFGRRFDLATFAWRTGIRPPCGLYLSSNVTGPEERGFGGWGNINATGWLDEAYDAACSGALAALPGTPEYDSNHQLAAQIFTEQLPIIPLFDYLKTAVTQPTVQNFQPNATQPSELWNIAELDIEN</sequence>
<dbReference type="InterPro" id="IPR039424">
    <property type="entry name" value="SBP_5"/>
</dbReference>
<evidence type="ECO:0000313" key="5">
    <source>
        <dbReference type="EMBL" id="VAW42735.1"/>
    </source>
</evidence>